<dbReference type="InterPro" id="IPR040373">
    <property type="entry name" value="CASZ1"/>
</dbReference>
<feature type="domain" description="C2H2-type" evidence="2">
    <location>
        <begin position="43"/>
        <end position="65"/>
    </location>
</feature>
<dbReference type="STRING" id="6186.A0A183L113"/>
<evidence type="ECO:0000313" key="4">
    <source>
        <dbReference type="Proteomes" id="UP000279833"/>
    </source>
</evidence>
<evidence type="ECO:0000313" key="5">
    <source>
        <dbReference type="WBParaSite" id="SCUD_0002101501-mRNA-1"/>
    </source>
</evidence>
<organism evidence="5">
    <name type="scientific">Schistosoma curassoni</name>
    <dbReference type="NCBI Taxonomy" id="6186"/>
    <lineage>
        <taxon>Eukaryota</taxon>
        <taxon>Metazoa</taxon>
        <taxon>Spiralia</taxon>
        <taxon>Lophotrochozoa</taxon>
        <taxon>Platyhelminthes</taxon>
        <taxon>Trematoda</taxon>
        <taxon>Digenea</taxon>
        <taxon>Strigeidida</taxon>
        <taxon>Schistosomatoidea</taxon>
        <taxon>Schistosomatidae</taxon>
        <taxon>Schistosoma</taxon>
    </lineage>
</organism>
<reference evidence="3 4" key="2">
    <citation type="submission" date="2018-11" db="EMBL/GenBank/DDBJ databases">
        <authorList>
            <consortium name="Pathogen Informatics"/>
        </authorList>
    </citation>
    <scope>NUCLEOTIDE SEQUENCE [LARGE SCALE GENOMIC DNA]</scope>
    <source>
        <strain evidence="3">Dakar</strain>
        <strain evidence="4">Dakar, Senegal</strain>
    </source>
</reference>
<reference evidence="5" key="1">
    <citation type="submission" date="2016-06" db="UniProtKB">
        <authorList>
            <consortium name="WormBaseParasite"/>
        </authorList>
    </citation>
    <scope>IDENTIFICATION</scope>
</reference>
<dbReference type="GO" id="GO:0045664">
    <property type="term" value="P:regulation of neuron differentiation"/>
    <property type="evidence" value="ECO:0007669"/>
    <property type="project" value="TreeGrafter"/>
</dbReference>
<dbReference type="PANTHER" id="PTHR12451:SF0">
    <property type="entry name" value="ZINC FINGER PROTEIN CASTOR HOMOLOG 1"/>
    <property type="match status" value="1"/>
</dbReference>
<dbReference type="InterPro" id="IPR013087">
    <property type="entry name" value="Znf_C2H2_type"/>
</dbReference>
<feature type="region of interest" description="Disordered" evidence="1">
    <location>
        <begin position="112"/>
        <end position="134"/>
    </location>
</feature>
<evidence type="ECO:0000256" key="1">
    <source>
        <dbReference type="SAM" id="MobiDB-lite"/>
    </source>
</evidence>
<name>A0A183L113_9TREM</name>
<dbReference type="PANTHER" id="PTHR12451">
    <property type="entry name" value="TRANSCRIPTION FACTOR CASTOR PROTEIN MING -RELATED"/>
    <property type="match status" value="1"/>
</dbReference>
<evidence type="ECO:0000313" key="3">
    <source>
        <dbReference type="EMBL" id="VDP74045.1"/>
    </source>
</evidence>
<feature type="compositionally biased region" description="Polar residues" evidence="1">
    <location>
        <begin position="173"/>
        <end position="188"/>
    </location>
</feature>
<dbReference type="EMBL" id="UZAK01045526">
    <property type="protein sequence ID" value="VDP74045.1"/>
    <property type="molecule type" value="Genomic_DNA"/>
</dbReference>
<dbReference type="GO" id="GO:0045944">
    <property type="term" value="P:positive regulation of transcription by RNA polymerase II"/>
    <property type="evidence" value="ECO:0007669"/>
    <property type="project" value="TreeGrafter"/>
</dbReference>
<dbReference type="WBParaSite" id="SCUD_0002101501-mRNA-1">
    <property type="protein sequence ID" value="SCUD_0002101501-mRNA-1"/>
    <property type="gene ID" value="SCUD_0002101501"/>
</dbReference>
<accession>A0A183L113</accession>
<sequence>MHANYHRKDAVIIQEGFQRFRATENCGITKCPFYKECTTHFHCRRNNCHFTFKNKADMEKHKVHHQKNDRFAQDGFRRYIKCENCDFPDCQYSGVINHIHCIRPGTSRTTLPRCGQQRSDNRPHTSNSTQGHCIHNQPHLPHLRVLFSKMYSLVVELLPEVCADAIVHKNDVSSITKPPSSENMTSPKSHFIINP</sequence>
<gene>
    <name evidence="3" type="ORF">SCUD_LOCUS21012</name>
</gene>
<protein>
    <submittedName>
        <fullName evidence="5">C2H2-type domain-containing protein</fullName>
    </submittedName>
</protein>
<dbReference type="Proteomes" id="UP000279833">
    <property type="component" value="Unassembled WGS sequence"/>
</dbReference>
<proteinExistence type="predicted"/>
<dbReference type="GO" id="GO:0005634">
    <property type="term" value="C:nucleus"/>
    <property type="evidence" value="ECO:0007669"/>
    <property type="project" value="TreeGrafter"/>
</dbReference>
<feature type="region of interest" description="Disordered" evidence="1">
    <location>
        <begin position="173"/>
        <end position="195"/>
    </location>
</feature>
<dbReference type="GO" id="GO:0000977">
    <property type="term" value="F:RNA polymerase II transcription regulatory region sequence-specific DNA binding"/>
    <property type="evidence" value="ECO:0007669"/>
    <property type="project" value="TreeGrafter"/>
</dbReference>
<keyword evidence="4" id="KW-1185">Reference proteome</keyword>
<dbReference type="GO" id="GO:0000981">
    <property type="term" value="F:DNA-binding transcription factor activity, RNA polymerase II-specific"/>
    <property type="evidence" value="ECO:0007669"/>
    <property type="project" value="TreeGrafter"/>
</dbReference>
<dbReference type="PROSITE" id="PS00028">
    <property type="entry name" value="ZINC_FINGER_C2H2_1"/>
    <property type="match status" value="1"/>
</dbReference>
<evidence type="ECO:0000259" key="2">
    <source>
        <dbReference type="PROSITE" id="PS00028"/>
    </source>
</evidence>
<dbReference type="AlphaFoldDB" id="A0A183L113"/>